<dbReference type="WBParaSite" id="Hba_08847">
    <property type="protein sequence ID" value="Hba_08847"/>
    <property type="gene ID" value="Hba_08847"/>
</dbReference>
<evidence type="ECO:0000313" key="2">
    <source>
        <dbReference type="WBParaSite" id="Hba_08847"/>
    </source>
</evidence>
<accession>A0A1I7WUH6</accession>
<dbReference type="Proteomes" id="UP000095283">
    <property type="component" value="Unplaced"/>
</dbReference>
<proteinExistence type="predicted"/>
<evidence type="ECO:0000313" key="1">
    <source>
        <dbReference type="Proteomes" id="UP000095283"/>
    </source>
</evidence>
<sequence length="32" mass="3841">MISGKNDREEYDSTRDETLEKVCYRTRVFLSV</sequence>
<name>A0A1I7WUH6_HETBA</name>
<dbReference type="AlphaFoldDB" id="A0A1I7WUH6"/>
<reference evidence="2" key="1">
    <citation type="submission" date="2016-11" db="UniProtKB">
        <authorList>
            <consortium name="WormBaseParasite"/>
        </authorList>
    </citation>
    <scope>IDENTIFICATION</scope>
</reference>
<organism evidence="1 2">
    <name type="scientific">Heterorhabditis bacteriophora</name>
    <name type="common">Entomopathogenic nematode worm</name>
    <dbReference type="NCBI Taxonomy" id="37862"/>
    <lineage>
        <taxon>Eukaryota</taxon>
        <taxon>Metazoa</taxon>
        <taxon>Ecdysozoa</taxon>
        <taxon>Nematoda</taxon>
        <taxon>Chromadorea</taxon>
        <taxon>Rhabditida</taxon>
        <taxon>Rhabditina</taxon>
        <taxon>Rhabditomorpha</taxon>
        <taxon>Strongyloidea</taxon>
        <taxon>Heterorhabditidae</taxon>
        <taxon>Heterorhabditis</taxon>
    </lineage>
</organism>
<protein>
    <submittedName>
        <fullName evidence="2">Transcriptional regulator</fullName>
    </submittedName>
</protein>
<keyword evidence="1" id="KW-1185">Reference proteome</keyword>